<organism evidence="13 14">
    <name type="scientific">Haloferula sargassicola</name>
    <dbReference type="NCBI Taxonomy" id="490096"/>
    <lineage>
        <taxon>Bacteria</taxon>
        <taxon>Pseudomonadati</taxon>
        <taxon>Verrucomicrobiota</taxon>
        <taxon>Verrucomicrobiia</taxon>
        <taxon>Verrucomicrobiales</taxon>
        <taxon>Verrucomicrobiaceae</taxon>
        <taxon>Haloferula</taxon>
    </lineage>
</organism>
<reference evidence="13 14" key="1">
    <citation type="submission" date="2024-02" db="EMBL/GenBank/DDBJ databases">
        <title>Haloferula sargassicola NBRC 104335.</title>
        <authorList>
            <person name="Ichikawa N."/>
            <person name="Katano-Makiyama Y."/>
            <person name="Hidaka K."/>
        </authorList>
    </citation>
    <scope>NUCLEOTIDE SEQUENCE [LARGE SCALE GENOMIC DNA]</scope>
    <source>
        <strain evidence="13 14">NBRC 104335</strain>
    </source>
</reference>
<evidence type="ECO:0000256" key="1">
    <source>
        <dbReference type="ARBA" id="ARBA00001541"/>
    </source>
</evidence>
<evidence type="ECO:0000259" key="10">
    <source>
        <dbReference type="PROSITE" id="PS50113"/>
    </source>
</evidence>
<dbReference type="InterPro" id="IPR022642">
    <property type="entry name" value="CheR_C"/>
</dbReference>
<dbReference type="SUPFAM" id="SSF55785">
    <property type="entry name" value="PYP-like sensor domain (PAS domain)"/>
    <property type="match status" value="2"/>
</dbReference>
<dbReference type="InterPro" id="IPR036804">
    <property type="entry name" value="CheR_N_sf"/>
</dbReference>
<evidence type="ECO:0000256" key="6">
    <source>
        <dbReference type="PROSITE-ProRule" id="PRU00050"/>
    </source>
</evidence>
<dbReference type="PROSITE" id="PS50123">
    <property type="entry name" value="CHER"/>
    <property type="match status" value="1"/>
</dbReference>
<evidence type="ECO:0000259" key="12">
    <source>
        <dbReference type="PROSITE" id="PS50123"/>
    </source>
</evidence>
<dbReference type="SMART" id="SM00091">
    <property type="entry name" value="PAS"/>
    <property type="match status" value="3"/>
</dbReference>
<dbReference type="Gene3D" id="3.30.450.20">
    <property type="entry name" value="PAS domain"/>
    <property type="match status" value="3"/>
</dbReference>
<evidence type="ECO:0000256" key="3">
    <source>
        <dbReference type="ARBA" id="ARBA00022603"/>
    </source>
</evidence>
<keyword evidence="6" id="KW-0145">Chemotaxis</keyword>
<dbReference type="Gene3D" id="3.40.50.180">
    <property type="entry name" value="Methylesterase CheB, C-terminal domain"/>
    <property type="match status" value="1"/>
</dbReference>
<dbReference type="Pfam" id="PF03705">
    <property type="entry name" value="CheR_N"/>
    <property type="match status" value="1"/>
</dbReference>
<keyword evidence="14" id="KW-1185">Reference proteome</keyword>
<dbReference type="InterPro" id="IPR000673">
    <property type="entry name" value="Sig_transdc_resp-reg_Me-estase"/>
</dbReference>
<evidence type="ECO:0000259" key="8">
    <source>
        <dbReference type="PROSITE" id="PS50109"/>
    </source>
</evidence>
<dbReference type="Pfam" id="PF01739">
    <property type="entry name" value="CheR"/>
    <property type="match status" value="1"/>
</dbReference>
<feature type="active site" evidence="6">
    <location>
        <position position="7"/>
    </location>
</feature>
<dbReference type="InterPro" id="IPR000780">
    <property type="entry name" value="CheR_MeTrfase"/>
</dbReference>
<evidence type="ECO:0000259" key="9">
    <source>
        <dbReference type="PROSITE" id="PS50112"/>
    </source>
</evidence>
<dbReference type="InterPro" id="IPR001610">
    <property type="entry name" value="PAC"/>
</dbReference>
<keyword evidence="4" id="KW-0808">Transferase</keyword>
<dbReference type="CDD" id="cd16434">
    <property type="entry name" value="CheB-CheR_fusion"/>
    <property type="match status" value="1"/>
</dbReference>
<dbReference type="InterPro" id="IPR013655">
    <property type="entry name" value="PAS_fold_3"/>
</dbReference>
<protein>
    <recommendedName>
        <fullName evidence="2">protein-glutamate O-methyltransferase</fullName>
        <ecNumber evidence="2">2.1.1.80</ecNumber>
    </recommendedName>
</protein>
<proteinExistence type="predicted"/>
<evidence type="ECO:0000256" key="7">
    <source>
        <dbReference type="SAM" id="Coils"/>
    </source>
</evidence>
<keyword evidence="5" id="KW-0949">S-adenosyl-L-methionine</keyword>
<dbReference type="InterPro" id="IPR011712">
    <property type="entry name" value="Sig_transdc_His_kin_sub3_dim/P"/>
</dbReference>
<dbReference type="Gene3D" id="1.20.5.1930">
    <property type="match status" value="1"/>
</dbReference>
<feature type="active site" evidence="6">
    <location>
        <position position="34"/>
    </location>
</feature>
<feature type="domain" description="CheB-type methylesterase" evidence="11">
    <location>
        <begin position="1"/>
        <end position="184"/>
    </location>
</feature>
<dbReference type="Gene3D" id="3.30.565.10">
    <property type="entry name" value="Histidine kinase-like ATPase, C-terminal domain"/>
    <property type="match status" value="1"/>
</dbReference>
<dbReference type="Pfam" id="PF13596">
    <property type="entry name" value="PAS_10"/>
    <property type="match status" value="1"/>
</dbReference>
<dbReference type="InterPro" id="IPR035909">
    <property type="entry name" value="CheB_C"/>
</dbReference>
<dbReference type="SUPFAM" id="SSF52738">
    <property type="entry name" value="Methylesterase CheB, C-terminal domain"/>
    <property type="match status" value="1"/>
</dbReference>
<dbReference type="PANTHER" id="PTHR24422">
    <property type="entry name" value="CHEMOTAXIS PROTEIN METHYLTRANSFERASE"/>
    <property type="match status" value="1"/>
</dbReference>
<dbReference type="PROSITE" id="PS50113">
    <property type="entry name" value="PAC"/>
    <property type="match status" value="3"/>
</dbReference>
<dbReference type="CDD" id="cd00130">
    <property type="entry name" value="PAS"/>
    <property type="match status" value="2"/>
</dbReference>
<dbReference type="Pfam" id="PF01339">
    <property type="entry name" value="CheB_methylest"/>
    <property type="match status" value="1"/>
</dbReference>
<dbReference type="PANTHER" id="PTHR24422:SF27">
    <property type="entry name" value="PROTEIN-GLUTAMATE O-METHYLTRANSFERASE"/>
    <property type="match status" value="1"/>
</dbReference>
<dbReference type="NCBIfam" id="TIGR00229">
    <property type="entry name" value="sensory_box"/>
    <property type="match status" value="1"/>
</dbReference>
<feature type="coiled-coil region" evidence="7">
    <location>
        <begin position="1073"/>
        <end position="1121"/>
    </location>
</feature>
<feature type="domain" description="PAC" evidence="10">
    <location>
        <begin position="777"/>
        <end position="827"/>
    </location>
</feature>
<dbReference type="SUPFAM" id="SSF55874">
    <property type="entry name" value="ATPase domain of HSP90 chaperone/DNA topoisomerase II/histidine kinase"/>
    <property type="match status" value="1"/>
</dbReference>
<feature type="domain" description="PAC" evidence="10">
    <location>
        <begin position="1033"/>
        <end position="1085"/>
    </location>
</feature>
<accession>A0ABP9UP22</accession>
<dbReference type="PROSITE" id="PS50112">
    <property type="entry name" value="PAS"/>
    <property type="match status" value="1"/>
</dbReference>
<dbReference type="InterPro" id="IPR022641">
    <property type="entry name" value="CheR_N"/>
</dbReference>
<dbReference type="Pfam" id="PF07730">
    <property type="entry name" value="HisKA_3"/>
    <property type="match status" value="1"/>
</dbReference>
<dbReference type="Gene3D" id="2.10.70.100">
    <property type="match status" value="1"/>
</dbReference>
<dbReference type="SMART" id="SM00387">
    <property type="entry name" value="HATPase_c"/>
    <property type="match status" value="1"/>
</dbReference>
<dbReference type="SMART" id="SM00086">
    <property type="entry name" value="PAC"/>
    <property type="match status" value="2"/>
</dbReference>
<dbReference type="Gene3D" id="3.40.50.150">
    <property type="entry name" value="Vaccinia Virus protein VP39"/>
    <property type="match status" value="1"/>
</dbReference>
<keyword evidence="7" id="KW-0175">Coiled coil</keyword>
<feature type="coiled-coil region" evidence="7">
    <location>
        <begin position="627"/>
        <end position="703"/>
    </location>
</feature>
<evidence type="ECO:0000313" key="13">
    <source>
        <dbReference type="EMBL" id="GAA5481533.1"/>
    </source>
</evidence>
<keyword evidence="6" id="KW-0378">Hydrolase</keyword>
<feature type="domain" description="Histidine kinase" evidence="8">
    <location>
        <begin position="1236"/>
        <end position="1327"/>
    </location>
</feature>
<dbReference type="InterPro" id="IPR000700">
    <property type="entry name" value="PAS-assoc_C"/>
</dbReference>
<dbReference type="Pfam" id="PF02518">
    <property type="entry name" value="HATPase_c"/>
    <property type="match status" value="1"/>
</dbReference>
<dbReference type="PRINTS" id="PR00996">
    <property type="entry name" value="CHERMTFRASE"/>
</dbReference>
<dbReference type="PROSITE" id="PS50109">
    <property type="entry name" value="HIS_KIN"/>
    <property type="match status" value="1"/>
</dbReference>
<evidence type="ECO:0000256" key="5">
    <source>
        <dbReference type="ARBA" id="ARBA00022691"/>
    </source>
</evidence>
<keyword evidence="3" id="KW-0489">Methyltransferase</keyword>
<evidence type="ECO:0000313" key="14">
    <source>
        <dbReference type="Proteomes" id="UP001476282"/>
    </source>
</evidence>
<dbReference type="InterPro" id="IPR003594">
    <property type="entry name" value="HATPase_dom"/>
</dbReference>
<dbReference type="Gene3D" id="1.10.155.10">
    <property type="entry name" value="Chemotaxis receptor methyltransferase CheR, N-terminal domain"/>
    <property type="match status" value="1"/>
</dbReference>
<dbReference type="InterPro" id="IPR036890">
    <property type="entry name" value="HATPase_C_sf"/>
</dbReference>
<dbReference type="InterPro" id="IPR005467">
    <property type="entry name" value="His_kinase_dom"/>
</dbReference>
<feature type="active site" evidence="6">
    <location>
        <position position="126"/>
    </location>
</feature>
<dbReference type="InterPro" id="IPR029063">
    <property type="entry name" value="SAM-dependent_MTases_sf"/>
</dbReference>
<dbReference type="SUPFAM" id="SSF47757">
    <property type="entry name" value="Chemotaxis receptor methyltransferase CheR, N-terminal domain"/>
    <property type="match status" value="1"/>
</dbReference>
<name>A0ABP9UP22_9BACT</name>
<evidence type="ECO:0000256" key="4">
    <source>
        <dbReference type="ARBA" id="ARBA00022679"/>
    </source>
</evidence>
<dbReference type="InterPro" id="IPR000014">
    <property type="entry name" value="PAS"/>
</dbReference>
<dbReference type="Proteomes" id="UP001476282">
    <property type="component" value="Unassembled WGS sequence"/>
</dbReference>
<sequence>MVALAASAGGLDALKSFLSGCEKDGGVAYVVIQHLDPTHESLIADLLQRVTELPVSEVDRMTRLRVDHVHVIPPGKYLEIRGDELHVTAPTEARGPRMAGDHFLRSLAACHGPRAIGCILSGSGSDGSMGAKAIREAGGVILVQSPEEAGSGGMPRSAIDARQADAVMPVGEMPDFIRRYIRGEAGGISNESGDDDRLADILEKVRDHTGYDFSPYKEPTLRRRIHRRMHLKHLDQISDYRALLERDPDEVTALRKDLLISVTHFFRDRGVFAAIEQTLLPSLCAEKEDDTPVRVWVPGVATGEEAYSLAITIYEQLQRRSGGCKVQLFATDVDEAALKQARAAWYPRSIEAEVSPERLRKWFIAERGGYRLKKEIRERVTFARHNLLEDPPYSRIDLVSCRNLMIYLEQEVQQQVAAVFHFALRPEGYLVLGPAEAIAQRSGLFKPIDKKLRIYRRLDVPRQAMRSISRSLFLGGRADFSPPAPERKRLPADVLAEAAQRMLIEHDRLCVVLVDRELSIRYVMGNPAPYLELAEGMVERHIAQFAREGLRGKARMILHHVIEGRDARSETTARLKLPEGEFRVRMLARPADGEAELYACVFECTERISEVAGDPDLQAGEAARARISGLERELTAARHDLNSTIQQLENANEELRASNEEVVSVNEELQSTNEELETSKEELQSVNEELTTINQQLQDKMGEVSRSRDDMANLLASTRIATVFLDRGLCIRRTTEAADRLLHTRPTDAGRELAMFAPVLKDVDLVAEAGRVLESDESFEGEVQTQDGRWFSLQLLPYQNADGCVDGVVITLMSIDRMKRTQGKLERSEDRLRVAIEATRLGTFEYDLSTGEIRSSPRNNEILTGDPGRSTGYLDFVKQLHPEDRAMVEETVAEALRPDGSGEYSVVYRVLRGDGSERWVAAEGRTVFEGEGDGRKAVRMVGTTQDITRQIAARHALEESEQKFRLLADNISQFAWTADATGAIHWYNKRWFDYTGTRLEEMEGWGWKAVHHPDHVARVEARFRKAIETGEDWEDTFPLRSAEGEYRWFLSRAMAIRDASGQVVSWFGTNTDITEQREAELALEEERQRLDERVRERTEQLDRSQQEIRRLHHMAASAEQHERRRIAEGLHDDVQQLLAAARLGLASTMAVTDDDRVLKPLRQAEDWTSKALAATRSLIFDLSPAVLYELGLEPALKHLAEQMKKRFNLDVEVEIGGALDPIEENVRVFVYSSTRELLFNVAKHAGTEAAHLRLARRNQQIHVEVADGGCGFDSEALEEMTGHPGPNGGHVGIKLVRERIRQFGGDMTIRSAPGNGCEVSFWAPVSES</sequence>
<dbReference type="Pfam" id="PF08447">
    <property type="entry name" value="PAS_3"/>
    <property type="match status" value="2"/>
</dbReference>
<dbReference type="InterPro" id="IPR035965">
    <property type="entry name" value="PAS-like_dom_sf"/>
</dbReference>
<comment type="catalytic activity">
    <reaction evidence="1">
        <text>L-glutamyl-[protein] + S-adenosyl-L-methionine = [protein]-L-glutamate 5-O-methyl ester + S-adenosyl-L-homocysteine</text>
        <dbReference type="Rhea" id="RHEA:24452"/>
        <dbReference type="Rhea" id="RHEA-COMP:10208"/>
        <dbReference type="Rhea" id="RHEA-COMP:10311"/>
        <dbReference type="ChEBI" id="CHEBI:29973"/>
        <dbReference type="ChEBI" id="CHEBI:57856"/>
        <dbReference type="ChEBI" id="CHEBI:59789"/>
        <dbReference type="ChEBI" id="CHEBI:82795"/>
        <dbReference type="EC" id="2.1.1.80"/>
    </reaction>
</comment>
<feature type="domain" description="PAC" evidence="10">
    <location>
        <begin position="904"/>
        <end position="959"/>
    </location>
</feature>
<dbReference type="SUPFAM" id="SSF53335">
    <property type="entry name" value="S-adenosyl-L-methionine-dependent methyltransferases"/>
    <property type="match status" value="1"/>
</dbReference>
<comment type="caution">
    <text evidence="13">The sequence shown here is derived from an EMBL/GenBank/DDBJ whole genome shotgun (WGS) entry which is preliminary data.</text>
</comment>
<dbReference type="CDD" id="cd16917">
    <property type="entry name" value="HATPase_UhpB-NarQ-NarX-like"/>
    <property type="match status" value="1"/>
</dbReference>
<evidence type="ECO:0000259" key="11">
    <source>
        <dbReference type="PROSITE" id="PS50122"/>
    </source>
</evidence>
<gene>
    <name evidence="13" type="primary">cheB_1</name>
    <name evidence="13" type="ORF">Hsar01_00742</name>
</gene>
<dbReference type="SMART" id="SM00138">
    <property type="entry name" value="MeTrc"/>
    <property type="match status" value="1"/>
</dbReference>
<dbReference type="EC" id="2.1.1.80" evidence="2"/>
<evidence type="ECO:0000256" key="2">
    <source>
        <dbReference type="ARBA" id="ARBA00012534"/>
    </source>
</evidence>
<dbReference type="EMBL" id="BAABRI010000003">
    <property type="protein sequence ID" value="GAA5481533.1"/>
    <property type="molecule type" value="Genomic_DNA"/>
</dbReference>
<feature type="domain" description="PAS" evidence="9">
    <location>
        <begin position="960"/>
        <end position="1030"/>
    </location>
</feature>
<feature type="domain" description="CheR-type methyltransferase" evidence="12">
    <location>
        <begin position="205"/>
        <end position="438"/>
    </location>
</feature>
<dbReference type="InterPro" id="IPR050903">
    <property type="entry name" value="Bact_Chemotaxis_MeTrfase"/>
</dbReference>
<dbReference type="PROSITE" id="PS50122">
    <property type="entry name" value="CHEB"/>
    <property type="match status" value="1"/>
</dbReference>